<evidence type="ECO:0000313" key="5">
    <source>
        <dbReference type="EMBL" id="KAK7302075.1"/>
    </source>
</evidence>
<organism evidence="5 6">
    <name type="scientific">Clitoria ternatea</name>
    <name type="common">Butterfly pea</name>
    <dbReference type="NCBI Taxonomy" id="43366"/>
    <lineage>
        <taxon>Eukaryota</taxon>
        <taxon>Viridiplantae</taxon>
        <taxon>Streptophyta</taxon>
        <taxon>Embryophyta</taxon>
        <taxon>Tracheophyta</taxon>
        <taxon>Spermatophyta</taxon>
        <taxon>Magnoliopsida</taxon>
        <taxon>eudicotyledons</taxon>
        <taxon>Gunneridae</taxon>
        <taxon>Pentapetalae</taxon>
        <taxon>rosids</taxon>
        <taxon>fabids</taxon>
        <taxon>Fabales</taxon>
        <taxon>Fabaceae</taxon>
        <taxon>Papilionoideae</taxon>
        <taxon>50 kb inversion clade</taxon>
        <taxon>NPAAA clade</taxon>
        <taxon>indigoferoid/millettioid clade</taxon>
        <taxon>Phaseoleae</taxon>
        <taxon>Clitoria</taxon>
    </lineage>
</organism>
<keyword evidence="3" id="KW-0472">Membrane</keyword>
<proteinExistence type="predicted"/>
<keyword evidence="6" id="KW-1185">Reference proteome</keyword>
<feature type="region of interest" description="Disordered" evidence="4">
    <location>
        <begin position="1"/>
        <end position="34"/>
    </location>
</feature>
<keyword evidence="2" id="KW-0808">Transferase</keyword>
<evidence type="ECO:0000256" key="4">
    <source>
        <dbReference type="SAM" id="MobiDB-lite"/>
    </source>
</evidence>
<comment type="caution">
    <text evidence="5">The sequence shown here is derived from an EMBL/GenBank/DDBJ whole genome shotgun (WGS) entry which is preliminary data.</text>
</comment>
<dbReference type="AlphaFoldDB" id="A0AAN9PJT6"/>
<dbReference type="GO" id="GO:0016020">
    <property type="term" value="C:membrane"/>
    <property type="evidence" value="ECO:0007669"/>
    <property type="project" value="UniProtKB-SubCell"/>
</dbReference>
<dbReference type="PANTHER" id="PTHR47985">
    <property type="entry name" value="OS07G0668900 PROTEIN"/>
    <property type="match status" value="1"/>
</dbReference>
<dbReference type="Proteomes" id="UP001359559">
    <property type="component" value="Unassembled WGS sequence"/>
</dbReference>
<evidence type="ECO:0000313" key="6">
    <source>
        <dbReference type="Proteomes" id="UP001359559"/>
    </source>
</evidence>
<evidence type="ECO:0000256" key="1">
    <source>
        <dbReference type="ARBA" id="ARBA00004370"/>
    </source>
</evidence>
<reference evidence="5 6" key="1">
    <citation type="submission" date="2024-01" db="EMBL/GenBank/DDBJ databases">
        <title>The genomes of 5 underutilized Papilionoideae crops provide insights into root nodulation and disease resistance.</title>
        <authorList>
            <person name="Yuan L."/>
        </authorList>
    </citation>
    <scope>NUCLEOTIDE SEQUENCE [LARGE SCALE GENOMIC DNA]</scope>
    <source>
        <strain evidence="5">LY-2023</strain>
        <tissue evidence="5">Leaf</tissue>
    </source>
</reference>
<feature type="compositionally biased region" description="Basic and acidic residues" evidence="4">
    <location>
        <begin position="14"/>
        <end position="23"/>
    </location>
</feature>
<dbReference type="SUPFAM" id="SSF56112">
    <property type="entry name" value="Protein kinase-like (PK-like)"/>
    <property type="match status" value="1"/>
</dbReference>
<dbReference type="EMBL" id="JAYKXN010000003">
    <property type="protein sequence ID" value="KAK7302075.1"/>
    <property type="molecule type" value="Genomic_DNA"/>
</dbReference>
<keyword evidence="2" id="KW-0418">Kinase</keyword>
<protein>
    <submittedName>
        <fullName evidence="5">Uncharacterized protein</fullName>
    </submittedName>
</protein>
<dbReference type="PANTHER" id="PTHR47985:SF3">
    <property type="entry name" value="SERINE_THREONINE-PROTEIN KINASE PBL21-RELATED"/>
    <property type="match status" value="1"/>
</dbReference>
<dbReference type="GO" id="GO:0004674">
    <property type="term" value="F:protein serine/threonine kinase activity"/>
    <property type="evidence" value="ECO:0007669"/>
    <property type="project" value="UniProtKB-KW"/>
</dbReference>
<accession>A0AAN9PJT6</accession>
<keyword evidence="2" id="KW-0723">Serine/threonine-protein kinase</keyword>
<gene>
    <name evidence="5" type="ORF">RJT34_12954</name>
</gene>
<dbReference type="InterPro" id="IPR011009">
    <property type="entry name" value="Kinase-like_dom_sf"/>
</dbReference>
<evidence type="ECO:0000256" key="3">
    <source>
        <dbReference type="ARBA" id="ARBA00023136"/>
    </source>
</evidence>
<name>A0AAN9PJT6_CLITE</name>
<feature type="compositionally biased region" description="Polar residues" evidence="4">
    <location>
        <begin position="1"/>
        <end position="12"/>
    </location>
</feature>
<comment type="subcellular location">
    <subcellularLocation>
        <location evidence="1">Membrane</location>
    </subcellularLocation>
</comment>
<sequence>MEVDNGTRSASSLDGERKKESKGKSVSSRKSNKAAASFEFHELAAATRGFKEVNLIGEGVSGRVYKGRLSTG</sequence>
<dbReference type="Gene3D" id="3.30.200.20">
    <property type="entry name" value="Phosphorylase Kinase, domain 1"/>
    <property type="match status" value="1"/>
</dbReference>
<evidence type="ECO:0000256" key="2">
    <source>
        <dbReference type="ARBA" id="ARBA00022527"/>
    </source>
</evidence>